<sequence length="412" mass="45537">MINDPVKIGVIGCGGYAYQLIIRIQTTPLYGKITAVTSRDLDSDGANYCRAHGIKVFQTVGELLEYGDFEAVINPTPIHLHAGITKQCLAAGFPVWMEKPPVATVQELDDLNTAALVTGLPVAVCFNSLFSFRAQQLKAELVAGKYGKIKRIKSRGAWVRTNAYFSRNGWAGSLKKNGRWILDGDINNPFAHVVCNGLFFAGSSQNELANPASVQAELYRANRIESEDTSAIRIITDEGLEILSWLTLACRDESNPDTVIETEQAVIRFINLQEVEITFNDGTVEYRESFKENRLEMIEHLCRTLRSNEDLICSLADTRPFTLTVNAAFDSAETISTIPPEALDCVTVRGDETQVAIAGMGEILKEAFESNSLFSEIGVPWVRASEPFYTDGYTQFPVRFQAEVPSEELVSV</sequence>
<evidence type="ECO:0000259" key="1">
    <source>
        <dbReference type="Pfam" id="PF01408"/>
    </source>
</evidence>
<dbReference type="SUPFAM" id="SSF55347">
    <property type="entry name" value="Glyceraldehyde-3-phosphate dehydrogenase-like, C-terminal domain"/>
    <property type="match status" value="1"/>
</dbReference>
<dbReference type="AlphaFoldDB" id="A0A6P1M7Q3"/>
<dbReference type="Proteomes" id="UP000464954">
    <property type="component" value="Chromosome"/>
</dbReference>
<dbReference type="RefSeq" id="WP_160629794.1">
    <property type="nucleotide sequence ID" value="NZ_CP047593.1"/>
</dbReference>
<feature type="domain" description="Gfo/Idh/MocA-like oxidoreductase N-terminal" evidence="1">
    <location>
        <begin position="6"/>
        <end position="124"/>
    </location>
</feature>
<proteinExistence type="predicted"/>
<dbReference type="InterPro" id="IPR000683">
    <property type="entry name" value="Gfo/Idh/MocA-like_OxRdtase_N"/>
</dbReference>
<name>A0A6P1M7Q3_9BACT</name>
<protein>
    <submittedName>
        <fullName evidence="2">Gfo/Idh/MocA family oxidoreductase</fullName>
    </submittedName>
</protein>
<accession>A0A6P1M7Q3</accession>
<dbReference type="InterPro" id="IPR036291">
    <property type="entry name" value="NAD(P)-bd_dom_sf"/>
</dbReference>
<dbReference type="SUPFAM" id="SSF51735">
    <property type="entry name" value="NAD(P)-binding Rossmann-fold domains"/>
    <property type="match status" value="1"/>
</dbReference>
<dbReference type="PANTHER" id="PTHR43249:SF1">
    <property type="entry name" value="D-GLUCOSIDE 3-DEHYDROGENASE"/>
    <property type="match status" value="1"/>
</dbReference>
<dbReference type="InterPro" id="IPR052515">
    <property type="entry name" value="Gfo/Idh/MocA_Oxidoreductase"/>
</dbReference>
<keyword evidence="3" id="KW-1185">Reference proteome</keyword>
<evidence type="ECO:0000313" key="2">
    <source>
        <dbReference type="EMBL" id="QHI70620.1"/>
    </source>
</evidence>
<dbReference type="Gene3D" id="3.40.50.720">
    <property type="entry name" value="NAD(P)-binding Rossmann-like Domain"/>
    <property type="match status" value="1"/>
</dbReference>
<dbReference type="Gene3D" id="3.30.360.10">
    <property type="entry name" value="Dihydrodipicolinate Reductase, domain 2"/>
    <property type="match status" value="1"/>
</dbReference>
<dbReference type="EMBL" id="CP047593">
    <property type="protein sequence ID" value="QHI70620.1"/>
    <property type="molecule type" value="Genomic_DNA"/>
</dbReference>
<reference evidence="2 3" key="1">
    <citation type="submission" date="2020-01" db="EMBL/GenBank/DDBJ databases">
        <title>Ponticoccus aerotolerans gen. nov., sp. nov., an anaerobic bacterium and proposal of Ponticoccusceae fam. nov., Ponticoccusles ord. nov. and Ponticoccuse classis nov. in the phylum Kiritimatiellaeota.</title>
        <authorList>
            <person name="Zhou L.Y."/>
            <person name="Du Z.J."/>
        </authorList>
    </citation>
    <scope>NUCLEOTIDE SEQUENCE [LARGE SCALE GENOMIC DNA]</scope>
    <source>
        <strain evidence="2 3">S-5007</strain>
    </source>
</reference>
<dbReference type="Pfam" id="PF01408">
    <property type="entry name" value="GFO_IDH_MocA"/>
    <property type="match status" value="1"/>
</dbReference>
<dbReference type="PANTHER" id="PTHR43249">
    <property type="entry name" value="UDP-N-ACETYL-2-AMINO-2-DEOXY-D-GLUCURONATE OXIDASE"/>
    <property type="match status" value="1"/>
</dbReference>
<dbReference type="GO" id="GO:0000166">
    <property type="term" value="F:nucleotide binding"/>
    <property type="evidence" value="ECO:0007669"/>
    <property type="project" value="InterPro"/>
</dbReference>
<gene>
    <name evidence="2" type="ORF">GT409_14620</name>
</gene>
<organism evidence="2 3">
    <name type="scientific">Tichowtungia aerotolerans</name>
    <dbReference type="NCBI Taxonomy" id="2697043"/>
    <lineage>
        <taxon>Bacteria</taxon>
        <taxon>Pseudomonadati</taxon>
        <taxon>Kiritimatiellota</taxon>
        <taxon>Tichowtungiia</taxon>
        <taxon>Tichowtungiales</taxon>
        <taxon>Tichowtungiaceae</taxon>
        <taxon>Tichowtungia</taxon>
    </lineage>
</organism>
<evidence type="ECO:0000313" key="3">
    <source>
        <dbReference type="Proteomes" id="UP000464954"/>
    </source>
</evidence>
<dbReference type="KEGG" id="taer:GT409_14620"/>